<dbReference type="PANTHER" id="PTHR21228:SF40">
    <property type="entry name" value="LD45607P"/>
    <property type="match status" value="1"/>
</dbReference>
<feature type="compositionally biased region" description="Low complexity" evidence="1">
    <location>
        <begin position="121"/>
        <end position="151"/>
    </location>
</feature>
<dbReference type="GO" id="GO:0005759">
    <property type="term" value="C:mitochondrial matrix"/>
    <property type="evidence" value="ECO:0007669"/>
    <property type="project" value="TreeGrafter"/>
</dbReference>
<feature type="region of interest" description="Disordered" evidence="1">
    <location>
        <begin position="100"/>
        <end position="182"/>
    </location>
</feature>
<dbReference type="GO" id="GO:0035770">
    <property type="term" value="C:ribonucleoprotein granule"/>
    <property type="evidence" value="ECO:0007669"/>
    <property type="project" value="TreeGrafter"/>
</dbReference>
<evidence type="ECO:0008006" key="4">
    <source>
        <dbReference type="Google" id="ProtNLM"/>
    </source>
</evidence>
<feature type="compositionally biased region" description="Low complexity" evidence="1">
    <location>
        <begin position="100"/>
        <end position="114"/>
    </location>
</feature>
<feature type="compositionally biased region" description="Low complexity" evidence="1">
    <location>
        <begin position="306"/>
        <end position="324"/>
    </location>
</feature>
<dbReference type="GO" id="GO:0044528">
    <property type="term" value="P:regulation of mitochondrial mRNA stability"/>
    <property type="evidence" value="ECO:0007669"/>
    <property type="project" value="TreeGrafter"/>
</dbReference>
<dbReference type="Proteomes" id="UP000256970">
    <property type="component" value="Unassembled WGS sequence"/>
</dbReference>
<dbReference type="PANTHER" id="PTHR21228">
    <property type="entry name" value="FAST LEU-RICH DOMAIN-CONTAINING"/>
    <property type="match status" value="1"/>
</dbReference>
<feature type="region of interest" description="Disordered" evidence="1">
    <location>
        <begin position="300"/>
        <end position="326"/>
    </location>
</feature>
<name>A0A383WCN8_TETOB</name>
<dbReference type="GO" id="GO:0000963">
    <property type="term" value="P:mitochondrial RNA processing"/>
    <property type="evidence" value="ECO:0007669"/>
    <property type="project" value="TreeGrafter"/>
</dbReference>
<evidence type="ECO:0000313" key="2">
    <source>
        <dbReference type="EMBL" id="SZX75201.1"/>
    </source>
</evidence>
<dbReference type="GO" id="GO:0009507">
    <property type="term" value="C:chloroplast"/>
    <property type="evidence" value="ECO:0007669"/>
    <property type="project" value="GOC"/>
</dbReference>
<dbReference type="GO" id="GO:1901259">
    <property type="term" value="P:chloroplast rRNA processing"/>
    <property type="evidence" value="ECO:0007669"/>
    <property type="project" value="TreeGrafter"/>
</dbReference>
<reference evidence="2 3" key="1">
    <citation type="submission" date="2016-10" db="EMBL/GenBank/DDBJ databases">
        <authorList>
            <person name="Cai Z."/>
        </authorList>
    </citation>
    <scope>NUCLEOTIDE SEQUENCE [LARGE SCALE GENOMIC DNA]</scope>
</reference>
<dbReference type="STRING" id="3088.A0A383WCN8"/>
<dbReference type="AlphaFoldDB" id="A0A383WCN8"/>
<dbReference type="InterPro" id="IPR050870">
    <property type="entry name" value="FAST_kinase"/>
</dbReference>
<protein>
    <recommendedName>
        <fullName evidence="4">RAP domain-containing protein</fullName>
    </recommendedName>
</protein>
<feature type="region of interest" description="Disordered" evidence="1">
    <location>
        <begin position="203"/>
        <end position="234"/>
    </location>
</feature>
<organism evidence="2 3">
    <name type="scientific">Tetradesmus obliquus</name>
    <name type="common">Green alga</name>
    <name type="synonym">Acutodesmus obliquus</name>
    <dbReference type="NCBI Taxonomy" id="3088"/>
    <lineage>
        <taxon>Eukaryota</taxon>
        <taxon>Viridiplantae</taxon>
        <taxon>Chlorophyta</taxon>
        <taxon>core chlorophytes</taxon>
        <taxon>Chlorophyceae</taxon>
        <taxon>CS clade</taxon>
        <taxon>Sphaeropleales</taxon>
        <taxon>Scenedesmaceae</taxon>
        <taxon>Tetradesmus</taxon>
    </lineage>
</organism>
<feature type="compositionally biased region" description="Polar residues" evidence="1">
    <location>
        <begin position="207"/>
        <end position="217"/>
    </location>
</feature>
<keyword evidence="3" id="KW-1185">Reference proteome</keyword>
<proteinExistence type="predicted"/>
<evidence type="ECO:0000313" key="3">
    <source>
        <dbReference type="Proteomes" id="UP000256970"/>
    </source>
</evidence>
<sequence length="879" mass="92943">MHSLSASGLVERNSVCSRLSSRAAKQSQKCKVAFSREYGRYPNDPLLLAQSLTAKSREFVHQHQDGGWQQHSSNSSSNSSSDSNGSAGFTAWAQSLLPTPAATAAPAASSNALQHSGGRTSQQQQQQQRRSSRLAATRGSASSSSSSSSSSGAGGSGEGWIRRLWPLNGPSRSTGSSSSSAGASHHMVVAAAVAAGADAATELTSADTDGSSTTLTKQQQQQQGAAGGLQQQRYSSSSNSSWSYYSSSSSSSSSSSRPSYQVRRASSQSWLKLSNSSSMDDVSSSSTATLSLDTIESPLSSIQENSSPAGLPGSSSSTRLAGSSPYRSSNSTAYVSSGRSSPAGAACVRLAAAAVEGPEGLAGLLESVRARFASFGLQHFEEVALQLGQLGYEPDDEWLASFERHSMAVMPGGSPRLLSRLLLARSKLPGACSSSWCGACLEAMTAQPERLTVSSWVNALWALVRLKHAPGRTFQAVFFSSTASRLDDVSPELLTHLAWSLSRLQLQPSYLWWRSLVNATAGIEKAFSHGQLASLIHSVALWAEPGGIHMRDVQRLVDLLLVEVDCQLAVMQPGELTTILWSLGSLNFAGKYVPDCEVQDALLAAIQGQLPRLNPGQLASLCWGLAKLQHPLPEGFAEALLLEVQAQVQGFADGGLANVMWALAKLRLQPGVAFKEALWEELHARCSSLTLHDLSTLLWAIARLPLQPPADLLGELTQQSLTLLREVHGGLLHAGNFTPTPTSRREFAELTEATANLVCALGQLTAAPDAAWLQEVEEVSLLLLPRAGLPQLISIAKGMQQLRRQEAPSAAWQAACLREVRLRCRCSGVELTCGALAQVLAELGVGGLAEGAAAADQSFSDEESALNGYCAVEFQPGCR</sequence>
<dbReference type="GO" id="GO:0003723">
    <property type="term" value="F:RNA binding"/>
    <property type="evidence" value="ECO:0007669"/>
    <property type="project" value="TreeGrafter"/>
</dbReference>
<feature type="compositionally biased region" description="Low complexity" evidence="1">
    <location>
        <begin position="72"/>
        <end position="86"/>
    </location>
</feature>
<dbReference type="EMBL" id="FNXT01001226">
    <property type="protein sequence ID" value="SZX75201.1"/>
    <property type="molecule type" value="Genomic_DNA"/>
</dbReference>
<feature type="compositionally biased region" description="Low complexity" evidence="1">
    <location>
        <begin position="171"/>
        <end position="182"/>
    </location>
</feature>
<gene>
    <name evidence="2" type="ORF">BQ4739_LOCUS15498</name>
</gene>
<evidence type="ECO:0000256" key="1">
    <source>
        <dbReference type="SAM" id="MobiDB-lite"/>
    </source>
</evidence>
<feature type="compositionally biased region" description="Low complexity" evidence="1">
    <location>
        <begin position="218"/>
        <end position="234"/>
    </location>
</feature>
<feature type="region of interest" description="Disordered" evidence="1">
    <location>
        <begin position="58"/>
        <end position="87"/>
    </location>
</feature>
<accession>A0A383WCN8</accession>